<dbReference type="RefSeq" id="WP_009259821.1">
    <property type="nucleotide sequence ID" value="NZ_QSVQ01000002.1"/>
</dbReference>
<sequence>MELTFKDNTAADLQDRACSILLSLSMMADVRNRKIDGTSEVARVCRQEQKYHYQRAVLNTLRLLGVIIGHTEMASDKTLETISETGYDGFLHIIRQYEAYFDLDDKFEA</sequence>
<protein>
    <submittedName>
        <fullName evidence="1">Uncharacterized protein</fullName>
    </submittedName>
</protein>
<evidence type="ECO:0000313" key="2">
    <source>
        <dbReference type="Proteomes" id="UP000261055"/>
    </source>
</evidence>
<keyword evidence="2" id="KW-1185">Reference proteome</keyword>
<evidence type="ECO:0000313" key="1">
    <source>
        <dbReference type="EMBL" id="RGO54053.1"/>
    </source>
</evidence>
<comment type="caution">
    <text evidence="1">The sequence shown here is derived from an EMBL/GenBank/DDBJ whole genome shotgun (WGS) entry which is preliminary data.</text>
</comment>
<gene>
    <name evidence="1" type="ORF">DXB12_02845</name>
</gene>
<dbReference type="AlphaFoldDB" id="A0A3E5GW01"/>
<accession>A0A3E5GW01</accession>
<name>A0A3E5GW01_9FIRM</name>
<dbReference type="EMBL" id="QSVQ01000002">
    <property type="protein sequence ID" value="RGO54053.1"/>
    <property type="molecule type" value="Genomic_DNA"/>
</dbReference>
<proteinExistence type="predicted"/>
<reference evidence="1 2" key="1">
    <citation type="submission" date="2018-08" db="EMBL/GenBank/DDBJ databases">
        <title>A genome reference for cultivated species of the human gut microbiota.</title>
        <authorList>
            <person name="Zou Y."/>
            <person name="Xue W."/>
            <person name="Luo G."/>
        </authorList>
    </citation>
    <scope>NUCLEOTIDE SEQUENCE [LARGE SCALE GENOMIC DNA]</scope>
    <source>
        <strain evidence="1 2">OM02-12</strain>
    </source>
</reference>
<dbReference type="Proteomes" id="UP000261055">
    <property type="component" value="Unassembled WGS sequence"/>
</dbReference>
<organism evidence="1 2">
    <name type="scientific">Dorea formicigenerans</name>
    <dbReference type="NCBI Taxonomy" id="39486"/>
    <lineage>
        <taxon>Bacteria</taxon>
        <taxon>Bacillati</taxon>
        <taxon>Bacillota</taxon>
        <taxon>Clostridia</taxon>
        <taxon>Lachnospirales</taxon>
        <taxon>Lachnospiraceae</taxon>
        <taxon>Dorea</taxon>
    </lineage>
</organism>